<sequence length="518" mass="59428">MIRWVILIVSFLQISVLIEGANILCLTPIPSPSHHIWNRAWMEALAARGHNLTIVSADIEPHSRENMTYIHLEKAYSFLTLDLNEMANENAFGGVRSLYAWGIGMCKGALHSEGMNIIMNYPDNFNVDLVVADVTLGPCLFGLLQKFGNPPVVGVTAYNNPSYTIDFIGGHKHYAYVPYVMLNYDHDMNFLQRMYNYIVFLYDDYYRHHTFLPTIEKMMRQYHKHSTIPSASELEKKVFLLLVNHHYSVDFAESVPPNHIPVGGLQVIPAKALPQDIQLFIEAGSNGAVLFSLGTNVMSSGLGKERIHMFLDVFKEFAQYNFLWKFETDLEFALPKNVMIKRFLPQNDILAHPNVKAFITHGGMLSTHEATWHGVPMVGIPFICDQYRNLHKSVQAGVAIKLEHDALTADKVRDALREILENPSYRDNMKTRSSLLRDQPEHPLKRAIWWIEWALRHPNCERIQSPSKWMSLWKSELYDVKLFMLSAFIVMTLYVKSLLTNALSMRKEDTEASNKKRD</sequence>
<dbReference type="InParanoid" id="A0A6I8U7Z9"/>
<evidence type="ECO:0000313" key="5">
    <source>
        <dbReference type="Proteomes" id="UP000008820"/>
    </source>
</evidence>
<dbReference type="EnsemblMetazoa" id="AAEL026670-RA">
    <property type="protein sequence ID" value="AAEL026670-PA"/>
    <property type="gene ID" value="AAEL026670"/>
</dbReference>
<gene>
    <name evidence="4" type="primary">110676364</name>
</gene>
<dbReference type="CDD" id="cd03784">
    <property type="entry name" value="GT1_Gtf-like"/>
    <property type="match status" value="1"/>
</dbReference>
<protein>
    <submittedName>
        <fullName evidence="4">Uncharacterized protein</fullName>
    </submittedName>
</protein>
<dbReference type="Pfam" id="PF00201">
    <property type="entry name" value="UDPGT"/>
    <property type="match status" value="1"/>
</dbReference>
<reference evidence="4" key="2">
    <citation type="submission" date="2020-05" db="UniProtKB">
        <authorList>
            <consortium name="EnsemblMetazoa"/>
        </authorList>
    </citation>
    <scope>IDENTIFICATION</scope>
    <source>
        <strain evidence="4">LVP_AGWG</strain>
    </source>
</reference>
<dbReference type="InterPro" id="IPR002213">
    <property type="entry name" value="UDP_glucos_trans"/>
</dbReference>
<proteinExistence type="inferred from homology"/>
<dbReference type="GO" id="GO:0008194">
    <property type="term" value="F:UDP-glycosyltransferase activity"/>
    <property type="evidence" value="ECO:0007669"/>
    <property type="project" value="InterPro"/>
</dbReference>
<dbReference type="OrthoDB" id="5835829at2759"/>
<comment type="similarity">
    <text evidence="1">Belongs to the UDP-glycosyltransferase family.</text>
</comment>
<dbReference type="Proteomes" id="UP000008820">
    <property type="component" value="Chromosome 2"/>
</dbReference>
<dbReference type="PANTHER" id="PTHR48043:SF159">
    <property type="entry name" value="EG:EG0003.4 PROTEIN-RELATED"/>
    <property type="match status" value="1"/>
</dbReference>
<dbReference type="InterPro" id="IPR050271">
    <property type="entry name" value="UDP-glycosyltransferase"/>
</dbReference>
<dbReference type="PANTHER" id="PTHR48043">
    <property type="entry name" value="EG:EG0003.4 PROTEIN-RELATED"/>
    <property type="match status" value="1"/>
</dbReference>
<organism evidence="4 5">
    <name type="scientific">Aedes aegypti</name>
    <name type="common">Yellowfever mosquito</name>
    <name type="synonym">Culex aegypti</name>
    <dbReference type="NCBI Taxonomy" id="7159"/>
    <lineage>
        <taxon>Eukaryota</taxon>
        <taxon>Metazoa</taxon>
        <taxon>Ecdysozoa</taxon>
        <taxon>Arthropoda</taxon>
        <taxon>Hexapoda</taxon>
        <taxon>Insecta</taxon>
        <taxon>Pterygota</taxon>
        <taxon>Neoptera</taxon>
        <taxon>Endopterygota</taxon>
        <taxon>Diptera</taxon>
        <taxon>Nematocera</taxon>
        <taxon>Culicoidea</taxon>
        <taxon>Culicidae</taxon>
        <taxon>Culicinae</taxon>
        <taxon>Aedini</taxon>
        <taxon>Aedes</taxon>
        <taxon>Stegomyia</taxon>
    </lineage>
</organism>
<dbReference type="SUPFAM" id="SSF53756">
    <property type="entry name" value="UDP-Glycosyltransferase/glycogen phosphorylase"/>
    <property type="match status" value="1"/>
</dbReference>
<evidence type="ECO:0000256" key="1">
    <source>
        <dbReference type="ARBA" id="ARBA00009995"/>
    </source>
</evidence>
<keyword evidence="3" id="KW-0808">Transferase</keyword>
<dbReference type="Gene3D" id="3.40.50.2000">
    <property type="entry name" value="Glycogen Phosphorylase B"/>
    <property type="match status" value="1"/>
</dbReference>
<dbReference type="FunFam" id="3.40.50.2000:FF:000021">
    <property type="entry name" value="UDP-glucuronosyltransferase"/>
    <property type="match status" value="1"/>
</dbReference>
<evidence type="ECO:0000256" key="3">
    <source>
        <dbReference type="ARBA" id="ARBA00022679"/>
    </source>
</evidence>
<keyword evidence="2" id="KW-0328">Glycosyltransferase</keyword>
<dbReference type="AlphaFoldDB" id="A0A6I8U7Z9"/>
<keyword evidence="5" id="KW-1185">Reference proteome</keyword>
<accession>A0A6I8U7Z9</accession>
<name>A0A6I8U7Z9_AEDAE</name>
<evidence type="ECO:0000256" key="2">
    <source>
        <dbReference type="ARBA" id="ARBA00022676"/>
    </source>
</evidence>
<evidence type="ECO:0000313" key="4">
    <source>
        <dbReference type="EnsemblMetazoa" id="AAEL026670-PA"/>
    </source>
</evidence>
<reference evidence="4 5" key="1">
    <citation type="submission" date="2017-06" db="EMBL/GenBank/DDBJ databases">
        <title>Aedes aegypti genome working group (AGWG) sequencing and assembly.</title>
        <authorList>
            <consortium name="Aedes aegypti Genome Working Group (AGWG)"/>
            <person name="Matthews B.J."/>
        </authorList>
    </citation>
    <scope>NUCLEOTIDE SEQUENCE [LARGE SCALE GENOMIC DNA]</scope>
    <source>
        <strain evidence="4 5">LVP_AGWG</strain>
    </source>
</reference>